<dbReference type="Proteomes" id="UP000828390">
    <property type="component" value="Unassembled WGS sequence"/>
</dbReference>
<name>A0A9D4C315_DREPO</name>
<organism evidence="2 3">
    <name type="scientific">Dreissena polymorpha</name>
    <name type="common">Zebra mussel</name>
    <name type="synonym">Mytilus polymorpha</name>
    <dbReference type="NCBI Taxonomy" id="45954"/>
    <lineage>
        <taxon>Eukaryota</taxon>
        <taxon>Metazoa</taxon>
        <taxon>Spiralia</taxon>
        <taxon>Lophotrochozoa</taxon>
        <taxon>Mollusca</taxon>
        <taxon>Bivalvia</taxon>
        <taxon>Autobranchia</taxon>
        <taxon>Heteroconchia</taxon>
        <taxon>Euheterodonta</taxon>
        <taxon>Imparidentia</taxon>
        <taxon>Neoheterodontei</taxon>
        <taxon>Myida</taxon>
        <taxon>Dreissenoidea</taxon>
        <taxon>Dreissenidae</taxon>
        <taxon>Dreissena</taxon>
    </lineage>
</organism>
<keyword evidence="1" id="KW-0472">Membrane</keyword>
<keyword evidence="3" id="KW-1185">Reference proteome</keyword>
<proteinExistence type="predicted"/>
<feature type="transmembrane region" description="Helical" evidence="1">
    <location>
        <begin position="127"/>
        <end position="146"/>
    </location>
</feature>
<evidence type="ECO:0000313" key="3">
    <source>
        <dbReference type="Proteomes" id="UP000828390"/>
    </source>
</evidence>
<evidence type="ECO:0000313" key="2">
    <source>
        <dbReference type="EMBL" id="KAH3716275.1"/>
    </source>
</evidence>
<dbReference type="AlphaFoldDB" id="A0A9D4C315"/>
<comment type="caution">
    <text evidence="2">The sequence shown here is derived from an EMBL/GenBank/DDBJ whole genome shotgun (WGS) entry which is preliminary data.</text>
</comment>
<sequence length="154" mass="17707">MQRQKQKTKSSHHLRLWSHLGHKTPTRCLGSGRVSPTAPIFSQSDKHLHPGNGAMCFRPPSLPYPLGVPCERLPCRIGCRLAKGVAYPPPTSLTDVFFNWLLLCFLHNTSLEILSGQRILRIFLRQVLIKTCIFFMVVTMALQVSAPWRRRRWY</sequence>
<keyword evidence="1" id="KW-0812">Transmembrane</keyword>
<evidence type="ECO:0000256" key="1">
    <source>
        <dbReference type="SAM" id="Phobius"/>
    </source>
</evidence>
<gene>
    <name evidence="2" type="ORF">DPMN_058994</name>
</gene>
<protein>
    <submittedName>
        <fullName evidence="2">Uncharacterized protein</fullName>
    </submittedName>
</protein>
<dbReference type="EMBL" id="JAIWYP010000013">
    <property type="protein sequence ID" value="KAH3716275.1"/>
    <property type="molecule type" value="Genomic_DNA"/>
</dbReference>
<reference evidence="2" key="2">
    <citation type="submission" date="2020-11" db="EMBL/GenBank/DDBJ databases">
        <authorList>
            <person name="McCartney M.A."/>
            <person name="Auch B."/>
            <person name="Kono T."/>
            <person name="Mallez S."/>
            <person name="Becker A."/>
            <person name="Gohl D.M."/>
            <person name="Silverstein K.A.T."/>
            <person name="Koren S."/>
            <person name="Bechman K.B."/>
            <person name="Herman A."/>
            <person name="Abrahante J.E."/>
            <person name="Garbe J."/>
        </authorList>
    </citation>
    <scope>NUCLEOTIDE SEQUENCE</scope>
    <source>
        <strain evidence="2">Duluth1</strain>
        <tissue evidence="2">Whole animal</tissue>
    </source>
</reference>
<reference evidence="2" key="1">
    <citation type="journal article" date="2019" name="bioRxiv">
        <title>The Genome of the Zebra Mussel, Dreissena polymorpha: A Resource for Invasive Species Research.</title>
        <authorList>
            <person name="McCartney M.A."/>
            <person name="Auch B."/>
            <person name="Kono T."/>
            <person name="Mallez S."/>
            <person name="Zhang Y."/>
            <person name="Obille A."/>
            <person name="Becker A."/>
            <person name="Abrahante J.E."/>
            <person name="Garbe J."/>
            <person name="Badalamenti J.P."/>
            <person name="Herman A."/>
            <person name="Mangelson H."/>
            <person name="Liachko I."/>
            <person name="Sullivan S."/>
            <person name="Sone E.D."/>
            <person name="Koren S."/>
            <person name="Silverstein K.A.T."/>
            <person name="Beckman K.B."/>
            <person name="Gohl D.M."/>
        </authorList>
    </citation>
    <scope>NUCLEOTIDE SEQUENCE</scope>
    <source>
        <strain evidence="2">Duluth1</strain>
        <tissue evidence="2">Whole animal</tissue>
    </source>
</reference>
<keyword evidence="1" id="KW-1133">Transmembrane helix</keyword>
<accession>A0A9D4C315</accession>